<gene>
    <name evidence="1" type="ORF">ICL16_37670</name>
</gene>
<keyword evidence="2" id="KW-1185">Reference proteome</keyword>
<protein>
    <submittedName>
        <fullName evidence="1">Uncharacterized protein</fullName>
    </submittedName>
</protein>
<evidence type="ECO:0000313" key="1">
    <source>
        <dbReference type="EMBL" id="MBD2777622.1"/>
    </source>
</evidence>
<sequence>MLRKSLAWLAPLALTLVGVGSNLQSVSAQSTDDGYDLKEFSITYDVLANFGPVINPQLNVLNVELTGESIGNAPFGLTNFISRNYGRFETRGSQIFGTFDANPAVFGIEGEIRGDVYFSNDPNNPNQLFGRASDTALIDLEQNTIRGGGTIAIFDGAGVFKNATGIITFTQEDTLTPGSPEGPLSSRGEATLNFSIRVPRQVPEPTATTTLIAMGVTGAGLVLRRKGTFN</sequence>
<reference evidence="1" key="1">
    <citation type="submission" date="2020-09" db="EMBL/GenBank/DDBJ databases">
        <title>Iningainema tapete sp. nov. (Scytonemataceae, Cyanobacteria) from greenhouses in central Florida (USA) produces two types of nodularin with biosynthetic potential for microcystin-LR and anabaenopeptins.</title>
        <authorList>
            <person name="Berthold D.E."/>
            <person name="Lefler F.W."/>
            <person name="Huang I.-S."/>
            <person name="Abdulla H."/>
            <person name="Zimba P.V."/>
            <person name="Laughinghouse H.D. IV."/>
        </authorList>
    </citation>
    <scope>NUCLEOTIDE SEQUENCE</scope>
    <source>
        <strain evidence="1">BLCCT55</strain>
    </source>
</reference>
<name>A0A8J6XWF1_9CYAN</name>
<organism evidence="1 2">
    <name type="scientific">Iningainema tapete BLCC-T55</name>
    <dbReference type="NCBI Taxonomy" id="2748662"/>
    <lineage>
        <taxon>Bacteria</taxon>
        <taxon>Bacillati</taxon>
        <taxon>Cyanobacteriota</taxon>
        <taxon>Cyanophyceae</taxon>
        <taxon>Nostocales</taxon>
        <taxon>Scytonemataceae</taxon>
        <taxon>Iningainema tapete</taxon>
    </lineage>
</organism>
<evidence type="ECO:0000313" key="2">
    <source>
        <dbReference type="Proteomes" id="UP000629098"/>
    </source>
</evidence>
<proteinExistence type="predicted"/>
<dbReference type="Proteomes" id="UP000629098">
    <property type="component" value="Unassembled WGS sequence"/>
</dbReference>
<dbReference type="EMBL" id="JACXAE010000111">
    <property type="protein sequence ID" value="MBD2777622.1"/>
    <property type="molecule type" value="Genomic_DNA"/>
</dbReference>
<comment type="caution">
    <text evidence="1">The sequence shown here is derived from an EMBL/GenBank/DDBJ whole genome shotgun (WGS) entry which is preliminary data.</text>
</comment>
<accession>A0A8J6XWF1</accession>
<dbReference type="AlphaFoldDB" id="A0A8J6XWF1"/>
<dbReference type="RefSeq" id="WP_190836694.1">
    <property type="nucleotide sequence ID" value="NZ_CAWPPI010000111.1"/>
</dbReference>